<proteinExistence type="predicted"/>
<dbReference type="Proteomes" id="UP001356427">
    <property type="component" value="Unassembled WGS sequence"/>
</dbReference>
<evidence type="ECO:0000313" key="3">
    <source>
        <dbReference type="Proteomes" id="UP001356427"/>
    </source>
</evidence>
<evidence type="ECO:0000313" key="2">
    <source>
        <dbReference type="EMBL" id="KAK6322853.1"/>
    </source>
</evidence>
<dbReference type="AlphaFoldDB" id="A0AAN8M843"/>
<keyword evidence="1" id="KW-0472">Membrane</keyword>
<feature type="transmembrane region" description="Helical" evidence="1">
    <location>
        <begin position="16"/>
        <end position="34"/>
    </location>
</feature>
<feature type="non-terminal residue" evidence="2">
    <location>
        <position position="1"/>
    </location>
</feature>
<keyword evidence="3" id="KW-1185">Reference proteome</keyword>
<name>A0AAN8M843_9TELE</name>
<comment type="caution">
    <text evidence="2">The sequence shown here is derived from an EMBL/GenBank/DDBJ whole genome shotgun (WGS) entry which is preliminary data.</text>
</comment>
<gene>
    <name evidence="2" type="ORF">J4Q44_G00076450</name>
</gene>
<reference evidence="2 3" key="1">
    <citation type="submission" date="2021-04" db="EMBL/GenBank/DDBJ databases">
        <authorList>
            <person name="De Guttry C."/>
            <person name="Zahm M."/>
            <person name="Klopp C."/>
            <person name="Cabau C."/>
            <person name="Louis A."/>
            <person name="Berthelot C."/>
            <person name="Parey E."/>
            <person name="Roest Crollius H."/>
            <person name="Montfort J."/>
            <person name="Robinson-Rechavi M."/>
            <person name="Bucao C."/>
            <person name="Bouchez O."/>
            <person name="Gislard M."/>
            <person name="Lluch J."/>
            <person name="Milhes M."/>
            <person name="Lampietro C."/>
            <person name="Lopez Roques C."/>
            <person name="Donnadieu C."/>
            <person name="Braasch I."/>
            <person name="Desvignes T."/>
            <person name="Postlethwait J."/>
            <person name="Bobe J."/>
            <person name="Wedekind C."/>
            <person name="Guiguen Y."/>
        </authorList>
    </citation>
    <scope>NUCLEOTIDE SEQUENCE [LARGE SCALE GENOMIC DNA]</scope>
    <source>
        <strain evidence="2">Cs_M1</strain>
        <tissue evidence="2">Blood</tissue>
    </source>
</reference>
<protein>
    <submittedName>
        <fullName evidence="2">Uncharacterized protein</fullName>
    </submittedName>
</protein>
<organism evidence="2 3">
    <name type="scientific">Coregonus suidteri</name>
    <dbReference type="NCBI Taxonomy" id="861788"/>
    <lineage>
        <taxon>Eukaryota</taxon>
        <taxon>Metazoa</taxon>
        <taxon>Chordata</taxon>
        <taxon>Craniata</taxon>
        <taxon>Vertebrata</taxon>
        <taxon>Euteleostomi</taxon>
        <taxon>Actinopterygii</taxon>
        <taxon>Neopterygii</taxon>
        <taxon>Teleostei</taxon>
        <taxon>Protacanthopterygii</taxon>
        <taxon>Salmoniformes</taxon>
        <taxon>Salmonidae</taxon>
        <taxon>Coregoninae</taxon>
        <taxon>Coregonus</taxon>
    </lineage>
</organism>
<evidence type="ECO:0000256" key="1">
    <source>
        <dbReference type="SAM" id="Phobius"/>
    </source>
</evidence>
<sequence>FICTITTIPVCLKSFGWWWLVGWLGCLDVVFHLLKNMGLRRQAASHLQHPRGPAEVSRLLSVSEARVWSVDMEEMSLTEGERRLSPLLFTAAPVLRE</sequence>
<keyword evidence="1" id="KW-0812">Transmembrane</keyword>
<accession>A0AAN8M843</accession>
<dbReference type="EMBL" id="JAGTTL010000005">
    <property type="protein sequence ID" value="KAK6322853.1"/>
    <property type="molecule type" value="Genomic_DNA"/>
</dbReference>
<keyword evidence="1" id="KW-1133">Transmembrane helix</keyword>